<dbReference type="InterPro" id="IPR002110">
    <property type="entry name" value="Ankyrin_rpt"/>
</dbReference>
<dbReference type="Proteomes" id="UP000700596">
    <property type="component" value="Unassembled WGS sequence"/>
</dbReference>
<comment type="caution">
    <text evidence="6">The sequence shown here is derived from an EMBL/GenBank/DDBJ whole genome shotgun (WGS) entry which is preliminary data.</text>
</comment>
<dbReference type="EMBL" id="JAGMWT010000026">
    <property type="protein sequence ID" value="KAH7110825.1"/>
    <property type="molecule type" value="Genomic_DNA"/>
</dbReference>
<feature type="repeat" description="ANK" evidence="3">
    <location>
        <begin position="1165"/>
        <end position="1197"/>
    </location>
</feature>
<dbReference type="SMART" id="SM00248">
    <property type="entry name" value="ANK"/>
    <property type="match status" value="14"/>
</dbReference>
<evidence type="ECO:0000256" key="3">
    <source>
        <dbReference type="PROSITE-ProRule" id="PRU00023"/>
    </source>
</evidence>
<keyword evidence="2 3" id="KW-0040">ANK repeat</keyword>
<feature type="repeat" description="ANK" evidence="3">
    <location>
        <begin position="872"/>
        <end position="901"/>
    </location>
</feature>
<evidence type="ECO:0000259" key="5">
    <source>
        <dbReference type="Pfam" id="PF24883"/>
    </source>
</evidence>
<dbReference type="SUPFAM" id="SSF52540">
    <property type="entry name" value="P-loop containing nucleoside triphosphate hydrolases"/>
    <property type="match status" value="1"/>
</dbReference>
<protein>
    <submittedName>
        <fullName evidence="6">Ankyrin repeat-containing domain protein</fullName>
    </submittedName>
</protein>
<reference evidence="6" key="1">
    <citation type="journal article" date="2021" name="Nat. Commun.">
        <title>Genetic determinants of endophytism in the Arabidopsis root mycobiome.</title>
        <authorList>
            <person name="Mesny F."/>
            <person name="Miyauchi S."/>
            <person name="Thiergart T."/>
            <person name="Pickel B."/>
            <person name="Atanasova L."/>
            <person name="Karlsson M."/>
            <person name="Huettel B."/>
            <person name="Barry K.W."/>
            <person name="Haridas S."/>
            <person name="Chen C."/>
            <person name="Bauer D."/>
            <person name="Andreopoulos W."/>
            <person name="Pangilinan J."/>
            <person name="LaButti K."/>
            <person name="Riley R."/>
            <person name="Lipzen A."/>
            <person name="Clum A."/>
            <person name="Drula E."/>
            <person name="Henrissat B."/>
            <person name="Kohler A."/>
            <person name="Grigoriev I.V."/>
            <person name="Martin F.M."/>
            <person name="Hacquard S."/>
        </authorList>
    </citation>
    <scope>NUCLEOTIDE SEQUENCE</scope>
    <source>
        <strain evidence="6">MPI-CAGE-CH-0243</strain>
    </source>
</reference>
<dbReference type="PANTHER" id="PTHR24198:SF194">
    <property type="entry name" value="INVERSIN-A"/>
    <property type="match status" value="1"/>
</dbReference>
<feature type="repeat" description="ANK" evidence="3">
    <location>
        <begin position="839"/>
        <end position="868"/>
    </location>
</feature>
<dbReference type="Pfam" id="PF17107">
    <property type="entry name" value="SesA"/>
    <property type="match status" value="1"/>
</dbReference>
<feature type="domain" description="NACHT-NTPase and P-loop NTPases N-terminal" evidence="4">
    <location>
        <begin position="17"/>
        <end position="143"/>
    </location>
</feature>
<gene>
    <name evidence="6" type="ORF">B0J11DRAFT_586028</name>
</gene>
<evidence type="ECO:0000259" key="4">
    <source>
        <dbReference type="Pfam" id="PF17107"/>
    </source>
</evidence>
<evidence type="ECO:0000256" key="2">
    <source>
        <dbReference type="ARBA" id="ARBA00023043"/>
    </source>
</evidence>
<proteinExistence type="predicted"/>
<dbReference type="OrthoDB" id="194358at2759"/>
<name>A0A9P9I8V8_9PLEO</name>
<dbReference type="InterPro" id="IPR056884">
    <property type="entry name" value="NPHP3-like_N"/>
</dbReference>
<sequence>MSGTETKPLHSILSWITVTIDKIVQIYDDVEDRRGVPLEFQEVYRGLPFIRVTLEKIKPNVKPEPEDGPGSFQDAMDHAMECQQSSLRLEAMFRRVLPKAGAPRLKHSPISRMDQYRVALDTYGDDFEVTSLLVKMLKNAQKLAKNFLKDMDAESDSQKLVDIEQALQARKASIPTGRRSSQIALSNWGPGTSNANLGNGSQYIAADQSKLFSATTQIFGTSDIRIQDPLEVLRQEKEACFSSLKYNSLYTRRDKLEEERAHKGTCDWLFESSQFQMWQNRHNLEKHNGVLWIKGKPGTGKSTLMMHNVTYCERNFKDHIICAHFFSARGDSDEKGPLGLWRSLVYQMLEKEPLLYDRLVPVFRKKASKAWTEDELRRFLRLEMESPQPRPFLFLIDALDECDDYSAGQVVDFLEQLSELALEKGVSVNICLSSRYYPQICLSKCIDLFVDQKKEHDEDIERYVRDKVSSDLSSIQEEIIKKAGGVFLWVVLVIAMLKKKQDAGRPEEIKDVVSKAPSGLDELFEEILNKDESNRAETILMFQLVLFAKRLLKPEELYFATIAGTQQERLGPWDQSTITEQAIRLRIRDSSRGLIEVLEGSNTVQFIHLSVNDFLSRTKRLCTVTNPPRNEKDSGGRPRNRIVAPTSAGWWDRLTSFSNPTVRVEENVPTRHPDVVDSSNNSITECCLTYLTKIAQSPPSSQSELMDLAEKHPFLEYSSTYILHHAEDAEKEGPSQEAVIKWLLYDATAFETFRSIHNGFERQPGLFCYTGASLIHVLAFHGHQKLLRLSLKKKVDMNAQFGFMNSAIQIAAAKGDTAIVSILLEHGANPNLPGGIYGNALQAASKEGHREIVASLLNHGARINAQGGICGTALQAAAREGQEGIVHLLLENGADVNTRAGHWGTALQAASLVSEDVAKMLLNCGADPHAICGYFGTALQAAARVGNNSLVTILIEKGVDVNARGGVYGSALQAATCDSDETTKLLLESGADASVPGGLRGSVLHSAAHEDFPIATLIVEHWKYPDIQGENREENIDFLESTRLGETEAVEKMIGNGQDINVQGGLLGSALQVASWSDRISMVEKLLELGADVNLQGGTYGTALQAASARGNYEIVQLLVEKGADVNAQGGLFGNALQAAAHSGSRIAVEYLLKNGANINAGGGHWGTALQAASGSGHSAAVNTLLTNGADIQQQGGIYGTALQAAARAEDNETVEALLNGGADVNTQGGNWSTALQAASRGAENVTETLLKHGADANLRGGTYGSALNAAAMSNERDIMDLLIRHGADPNAYIWVWPRSYRWNFASLHGWLWSQSTRQGTRVGPEWKPAASGIIMSVCVLSFAGWRLWRRFSLLN</sequence>
<organism evidence="6 7">
    <name type="scientific">Dendryphion nanum</name>
    <dbReference type="NCBI Taxonomy" id="256645"/>
    <lineage>
        <taxon>Eukaryota</taxon>
        <taxon>Fungi</taxon>
        <taxon>Dikarya</taxon>
        <taxon>Ascomycota</taxon>
        <taxon>Pezizomycotina</taxon>
        <taxon>Dothideomycetes</taxon>
        <taxon>Pleosporomycetidae</taxon>
        <taxon>Pleosporales</taxon>
        <taxon>Torulaceae</taxon>
        <taxon>Dendryphion</taxon>
    </lineage>
</organism>
<evidence type="ECO:0000313" key="6">
    <source>
        <dbReference type="EMBL" id="KAH7110825.1"/>
    </source>
</evidence>
<feature type="domain" description="Nephrocystin 3-like N-terminal" evidence="5">
    <location>
        <begin position="264"/>
        <end position="435"/>
    </location>
</feature>
<keyword evidence="7" id="KW-1185">Reference proteome</keyword>
<dbReference type="SUPFAM" id="SSF48403">
    <property type="entry name" value="Ankyrin repeat"/>
    <property type="match status" value="2"/>
</dbReference>
<dbReference type="InterPro" id="IPR036770">
    <property type="entry name" value="Ankyrin_rpt-contain_sf"/>
</dbReference>
<dbReference type="InterPro" id="IPR027417">
    <property type="entry name" value="P-loop_NTPase"/>
</dbReference>
<dbReference type="Gene3D" id="1.25.40.20">
    <property type="entry name" value="Ankyrin repeat-containing domain"/>
    <property type="match status" value="4"/>
</dbReference>
<dbReference type="Pfam" id="PF24883">
    <property type="entry name" value="NPHP3_N"/>
    <property type="match status" value="1"/>
</dbReference>
<dbReference type="Gene3D" id="3.40.50.300">
    <property type="entry name" value="P-loop containing nucleotide triphosphate hydrolases"/>
    <property type="match status" value="1"/>
</dbReference>
<dbReference type="Pfam" id="PF00023">
    <property type="entry name" value="Ank"/>
    <property type="match status" value="1"/>
</dbReference>
<evidence type="ECO:0000256" key="1">
    <source>
        <dbReference type="ARBA" id="ARBA00022737"/>
    </source>
</evidence>
<evidence type="ECO:0000313" key="7">
    <source>
        <dbReference type="Proteomes" id="UP000700596"/>
    </source>
</evidence>
<dbReference type="PROSITE" id="PS50088">
    <property type="entry name" value="ANK_REPEAT"/>
    <property type="match status" value="7"/>
</dbReference>
<feature type="repeat" description="ANK" evidence="3">
    <location>
        <begin position="803"/>
        <end position="835"/>
    </location>
</feature>
<dbReference type="Pfam" id="PF12796">
    <property type="entry name" value="Ank_2"/>
    <property type="match status" value="5"/>
</dbReference>
<feature type="repeat" description="ANK" evidence="3">
    <location>
        <begin position="1201"/>
        <end position="1230"/>
    </location>
</feature>
<dbReference type="InterPro" id="IPR031352">
    <property type="entry name" value="SesA"/>
</dbReference>
<feature type="repeat" description="ANK" evidence="3">
    <location>
        <begin position="937"/>
        <end position="966"/>
    </location>
</feature>
<keyword evidence="1" id="KW-0677">Repeat</keyword>
<accession>A0A9P9I8V8</accession>
<feature type="repeat" description="ANK" evidence="3">
    <location>
        <begin position="1099"/>
        <end position="1131"/>
    </location>
</feature>
<dbReference type="PANTHER" id="PTHR24198">
    <property type="entry name" value="ANKYRIN REPEAT AND PROTEIN KINASE DOMAIN-CONTAINING PROTEIN"/>
    <property type="match status" value="1"/>
</dbReference>
<dbReference type="PROSITE" id="PS50297">
    <property type="entry name" value="ANK_REP_REGION"/>
    <property type="match status" value="4"/>
</dbReference>